<keyword evidence="4" id="KW-1185">Reference proteome</keyword>
<dbReference type="AlphaFoldDB" id="M0KAV0"/>
<sequence length="174" mass="19404">MFGNEWLELGHDEKKRVHTHPSKWVIFKSVFASLLMVGLLIGIAVQDFATETQIGTLQLRTVVLSVIPVVLLLPAGAQIRRLSTHYVITDNNIWAKEKIFARDVDPTVRSRVQGVSYSQSYLDRLLNKGDVRIETAGTGEVDTVFREVPNPGGITTLIREGIQEADEAHTAREV</sequence>
<organism evidence="3 4">
    <name type="scientific">Haloarcula marismortui ATCC 33799</name>
    <dbReference type="NCBI Taxonomy" id="662475"/>
    <lineage>
        <taxon>Archaea</taxon>
        <taxon>Methanobacteriati</taxon>
        <taxon>Methanobacteriota</taxon>
        <taxon>Stenosarchaea group</taxon>
        <taxon>Halobacteria</taxon>
        <taxon>Halobacteriales</taxon>
        <taxon>Haloarculaceae</taxon>
        <taxon>Haloarcula</taxon>
    </lineage>
</organism>
<dbReference type="InterPro" id="IPR005182">
    <property type="entry name" value="YdbS-like_PH"/>
</dbReference>
<dbReference type="EMBL" id="AOLS01000061">
    <property type="protein sequence ID" value="EMA17304.1"/>
    <property type="molecule type" value="Genomic_DNA"/>
</dbReference>
<evidence type="ECO:0000256" key="1">
    <source>
        <dbReference type="SAM" id="Phobius"/>
    </source>
</evidence>
<keyword evidence="1" id="KW-0472">Membrane</keyword>
<evidence type="ECO:0000313" key="3">
    <source>
        <dbReference type="EMBL" id="EMA17304.1"/>
    </source>
</evidence>
<comment type="caution">
    <text evidence="3">The sequence shown here is derived from an EMBL/GenBank/DDBJ whole genome shotgun (WGS) entry which is preliminary data.</text>
</comment>
<keyword evidence="1" id="KW-0812">Transmembrane</keyword>
<reference evidence="3 4" key="1">
    <citation type="journal article" date="2014" name="PLoS Genet.">
        <title>Phylogenetically driven sequencing of extremely halophilic archaea reveals strategies for static and dynamic osmo-response.</title>
        <authorList>
            <person name="Becker E.A."/>
            <person name="Seitzer P.M."/>
            <person name="Tritt A."/>
            <person name="Larsen D."/>
            <person name="Krusor M."/>
            <person name="Yao A.I."/>
            <person name="Wu D."/>
            <person name="Madern D."/>
            <person name="Eisen J.A."/>
            <person name="Darling A.E."/>
            <person name="Facciotti M.T."/>
        </authorList>
    </citation>
    <scope>NUCLEOTIDE SEQUENCE [LARGE SCALE GENOMIC DNA]</scope>
    <source>
        <strain evidence="3 4">ATCC 33799</strain>
    </source>
</reference>
<dbReference type="Pfam" id="PF03703">
    <property type="entry name" value="bPH_2"/>
    <property type="match status" value="1"/>
</dbReference>
<feature type="transmembrane region" description="Helical" evidence="1">
    <location>
        <begin position="57"/>
        <end position="77"/>
    </location>
</feature>
<dbReference type="RefSeq" id="WP_007189266.1">
    <property type="nucleotide sequence ID" value="NZ_AOLS01000061.1"/>
</dbReference>
<accession>M0KAV0</accession>
<feature type="transmembrane region" description="Helical" evidence="1">
    <location>
        <begin position="24"/>
        <end position="45"/>
    </location>
</feature>
<dbReference type="PANTHER" id="PTHR37938:SF1">
    <property type="entry name" value="BLL0215 PROTEIN"/>
    <property type="match status" value="1"/>
</dbReference>
<proteinExistence type="predicted"/>
<evidence type="ECO:0000259" key="2">
    <source>
        <dbReference type="Pfam" id="PF03703"/>
    </source>
</evidence>
<dbReference type="Proteomes" id="UP000011687">
    <property type="component" value="Unassembled WGS sequence"/>
</dbReference>
<protein>
    <submittedName>
        <fullName evidence="3">Membrane-flanked domain-containing protein</fullName>
    </submittedName>
</protein>
<dbReference type="PANTHER" id="PTHR37938">
    <property type="entry name" value="BLL0215 PROTEIN"/>
    <property type="match status" value="1"/>
</dbReference>
<keyword evidence="1" id="KW-1133">Transmembrane helix</keyword>
<evidence type="ECO:0000313" key="4">
    <source>
        <dbReference type="Proteomes" id="UP000011687"/>
    </source>
</evidence>
<feature type="domain" description="YdbS-like PH" evidence="2">
    <location>
        <begin position="83"/>
        <end position="152"/>
    </location>
</feature>
<name>M0KAV0_9EURY</name>
<gene>
    <name evidence="3" type="ORF">C435_11405</name>
</gene>
<dbReference type="PATRIC" id="fig|662475.6.peg.2224"/>